<feature type="domain" description="Dynamin-type G" evidence="8">
    <location>
        <begin position="99"/>
        <end position="330"/>
    </location>
</feature>
<dbReference type="GO" id="GO:0005525">
    <property type="term" value="F:GTP binding"/>
    <property type="evidence" value="ECO:0007669"/>
    <property type="project" value="InterPro"/>
</dbReference>
<accession>A0AB34JHU4</accession>
<dbReference type="Pfam" id="PF00350">
    <property type="entry name" value="Dynamin_N"/>
    <property type="match status" value="1"/>
</dbReference>
<evidence type="ECO:0000259" key="8">
    <source>
        <dbReference type="PROSITE" id="PS51718"/>
    </source>
</evidence>
<dbReference type="AlphaFoldDB" id="A0AB34JHU4"/>
<dbReference type="InterPro" id="IPR045063">
    <property type="entry name" value="Dynamin_N"/>
</dbReference>
<keyword evidence="5" id="KW-0472">Membrane</keyword>
<dbReference type="EMBL" id="JBGBPQ010000008">
    <property type="protein sequence ID" value="KAL1520465.1"/>
    <property type="molecule type" value="Genomic_DNA"/>
</dbReference>
<feature type="compositionally biased region" description="Low complexity" evidence="6">
    <location>
        <begin position="482"/>
        <end position="491"/>
    </location>
</feature>
<proteinExistence type="predicted"/>
<dbReference type="Pfam" id="PF16880">
    <property type="entry name" value="EHD_N"/>
    <property type="match status" value="1"/>
</dbReference>
<dbReference type="PANTHER" id="PTHR43681">
    <property type="entry name" value="TRANSMEMBRANE GTPASE FZO"/>
    <property type="match status" value="1"/>
</dbReference>
<evidence type="ECO:0000313" key="10">
    <source>
        <dbReference type="Proteomes" id="UP001515480"/>
    </source>
</evidence>
<evidence type="ECO:0000313" key="9">
    <source>
        <dbReference type="EMBL" id="KAL1520465.1"/>
    </source>
</evidence>
<evidence type="ECO:0000256" key="7">
    <source>
        <dbReference type="SAM" id="SignalP"/>
    </source>
</evidence>
<dbReference type="GO" id="GO:0010008">
    <property type="term" value="C:endosome membrane"/>
    <property type="evidence" value="ECO:0007669"/>
    <property type="project" value="UniProtKB-SubCell"/>
</dbReference>
<dbReference type="Proteomes" id="UP001515480">
    <property type="component" value="Unassembled WGS sequence"/>
</dbReference>
<dbReference type="InterPro" id="IPR030381">
    <property type="entry name" value="G_DYNAMIN_dom"/>
</dbReference>
<dbReference type="GO" id="GO:0005886">
    <property type="term" value="C:plasma membrane"/>
    <property type="evidence" value="ECO:0007669"/>
    <property type="project" value="UniProtKB-SubCell"/>
</dbReference>
<dbReference type="Gene3D" id="3.40.50.300">
    <property type="entry name" value="P-loop containing nucleotide triphosphate hydrolases"/>
    <property type="match status" value="1"/>
</dbReference>
<dbReference type="PROSITE" id="PS51718">
    <property type="entry name" value="G_DYNAMIN_2"/>
    <property type="match status" value="1"/>
</dbReference>
<feature type="compositionally biased region" description="Pro residues" evidence="6">
    <location>
        <begin position="544"/>
        <end position="568"/>
    </location>
</feature>
<dbReference type="CDD" id="cd09913">
    <property type="entry name" value="EHD"/>
    <property type="match status" value="1"/>
</dbReference>
<evidence type="ECO:0000256" key="4">
    <source>
        <dbReference type="ARBA" id="ARBA00022753"/>
    </source>
</evidence>
<dbReference type="SUPFAM" id="SSF52540">
    <property type="entry name" value="P-loop containing nucleoside triphosphate hydrolases"/>
    <property type="match status" value="1"/>
</dbReference>
<evidence type="ECO:0000256" key="5">
    <source>
        <dbReference type="ARBA" id="ARBA00023136"/>
    </source>
</evidence>
<reference evidence="9 10" key="1">
    <citation type="journal article" date="2024" name="Science">
        <title>Giant polyketide synthase enzymes in the biosynthesis of giant marine polyether toxins.</title>
        <authorList>
            <person name="Fallon T.R."/>
            <person name="Shende V.V."/>
            <person name="Wierzbicki I.H."/>
            <person name="Pendleton A.L."/>
            <person name="Watervoot N.F."/>
            <person name="Auber R.P."/>
            <person name="Gonzalez D.J."/>
            <person name="Wisecaver J.H."/>
            <person name="Moore B.S."/>
        </authorList>
    </citation>
    <scope>NUCLEOTIDE SEQUENCE [LARGE SCALE GENOMIC DNA]</scope>
    <source>
        <strain evidence="9 10">12B1</strain>
    </source>
</reference>
<dbReference type="InterPro" id="IPR031692">
    <property type="entry name" value="EHD_N"/>
</dbReference>
<keyword evidence="4" id="KW-0967">Endosome</keyword>
<keyword evidence="7" id="KW-0732">Signal</keyword>
<evidence type="ECO:0000256" key="1">
    <source>
        <dbReference type="ARBA" id="ARBA00004413"/>
    </source>
</evidence>
<dbReference type="InterPro" id="IPR027417">
    <property type="entry name" value="P-loop_NTPase"/>
</dbReference>
<feature type="chain" id="PRO_5044207201" description="Dynamin-type G domain-containing protein" evidence="7">
    <location>
        <begin position="46"/>
        <end position="765"/>
    </location>
</feature>
<feature type="signal peptide" evidence="7">
    <location>
        <begin position="1"/>
        <end position="45"/>
    </location>
</feature>
<dbReference type="PANTHER" id="PTHR43681:SF1">
    <property type="entry name" value="SARCALUMENIN"/>
    <property type="match status" value="1"/>
</dbReference>
<organism evidence="9 10">
    <name type="scientific">Prymnesium parvum</name>
    <name type="common">Toxic golden alga</name>
    <dbReference type="NCBI Taxonomy" id="97485"/>
    <lineage>
        <taxon>Eukaryota</taxon>
        <taxon>Haptista</taxon>
        <taxon>Haptophyta</taxon>
        <taxon>Prymnesiophyceae</taxon>
        <taxon>Prymnesiales</taxon>
        <taxon>Prymnesiaceae</taxon>
        <taxon>Prymnesium</taxon>
    </lineage>
</organism>
<feature type="compositionally biased region" description="Pro residues" evidence="6">
    <location>
        <begin position="622"/>
        <end position="636"/>
    </location>
</feature>
<protein>
    <recommendedName>
        <fullName evidence="8">Dynamin-type G domain-containing protein</fullName>
    </recommendedName>
</protein>
<gene>
    <name evidence="9" type="ORF">AB1Y20_022046</name>
</gene>
<dbReference type="InterPro" id="IPR040990">
    <property type="entry name" value="DUF5600"/>
</dbReference>
<feature type="compositionally biased region" description="Low complexity" evidence="6">
    <location>
        <begin position="669"/>
        <end position="697"/>
    </location>
</feature>
<name>A0AB34JHU4_PRYPA</name>
<feature type="compositionally biased region" description="Low complexity" evidence="6">
    <location>
        <begin position="596"/>
        <end position="606"/>
    </location>
</feature>
<feature type="region of interest" description="Disordered" evidence="6">
    <location>
        <begin position="449"/>
        <end position="765"/>
    </location>
</feature>
<evidence type="ECO:0000256" key="3">
    <source>
        <dbReference type="ARBA" id="ARBA00022475"/>
    </source>
</evidence>
<keyword evidence="3" id="KW-1003">Cell membrane</keyword>
<feature type="compositionally biased region" description="Basic and acidic residues" evidence="6">
    <location>
        <begin position="706"/>
        <end position="715"/>
    </location>
</feature>
<comment type="subcellular location">
    <subcellularLocation>
        <location evidence="1">Cell membrane</location>
        <topology evidence="1">Peripheral membrane protein</topology>
        <orientation evidence="1">Cytoplasmic side</orientation>
    </subcellularLocation>
    <subcellularLocation>
        <location evidence="2">Endosome membrane</location>
        <topology evidence="2">Peripheral membrane protein</topology>
    </subcellularLocation>
</comment>
<comment type="caution">
    <text evidence="9">The sequence shown here is derived from an EMBL/GenBank/DDBJ whole genome shotgun (WGS) entry which is preliminary data.</text>
</comment>
<sequence>MAGNPKFSVEAGISWLRGDAKPPGHAGRMAALALVGALLLAPSYAAQDGIYGFGSSTVGLSDTAILQRLKLLYSTKLRPLERKCQYHSLQEPALSDAWFDAKPVVMLLGQYSVGKTSFIRYLLGRDFPKQHIGPEPTTDGFLAVMYGEQEKTTPGNALTSQPDTPFHSLRRFGNALLDKLEAVFVAAPILRRITLVDTPGVQAGERQKGRGYDLLAVMKWWAQHADRIVLVFDPFKMSDISSEFRDVIDQLREHQSKVRVVLNKADNVESQKLMRVYGALMWALGSIVCSPEVPRVYIGSFIDEPWVFSGLASLMDAEEMDLVRELDALPEDNVMRKINEIARRASNVHVHLLAYMRECVLSKWMGRKQAQEWVCSPEGMRHCYEVVERAHGLSAGDFPSAKRLASRLQDFDFNELYRPSPKRSKSMGQLQELIDDDIPKLIKQLTLLQKRQQKGATARPTFRPVRKRRPYPSETPEAQQPTSSVSATSASRFSGYRSFQRPLKPTTAEEAPSPPPWPRSPHDTPSSPSTAPPPPSSAPQQSMAPPPYAPPLPMPPPQYAPQPMPPSPASDRAATADLAQVAGGMPFTEVSSQGLAAMPSAPSTAAAPPPGPQYHASFASHYPPPVPPSIPSPFLPPQADSHAANSLPDYERSRGTTTATYDGAPVPQASYTSGTSSYSSADTASVQPVGNFGNTNGFGYGPTAERMSRAAEEALSRTAVESTDSAQLGKDGSSADSMGNEGGSAAGWRETSAPKEPWHNDGAGE</sequence>
<keyword evidence="10" id="KW-1185">Reference proteome</keyword>
<evidence type="ECO:0000256" key="6">
    <source>
        <dbReference type="SAM" id="MobiDB-lite"/>
    </source>
</evidence>
<dbReference type="Pfam" id="PF18150">
    <property type="entry name" value="DUF5600"/>
    <property type="match status" value="1"/>
</dbReference>
<dbReference type="Gene3D" id="1.10.268.20">
    <property type="match status" value="1"/>
</dbReference>
<dbReference type="InterPro" id="IPR051943">
    <property type="entry name" value="TRAFAC_Dynamin-like_GTPase"/>
</dbReference>
<evidence type="ECO:0000256" key="2">
    <source>
        <dbReference type="ARBA" id="ARBA00004481"/>
    </source>
</evidence>